<reference evidence="1 2" key="3">
    <citation type="journal article" date="2010" name="BMC Genomics">
        <title>Transcriptome sequencing and comparative analysis of cucumber flowers with different sex types.</title>
        <authorList>
            <person name="Guo S."/>
            <person name="Zheng Y."/>
            <person name="Joung J.G."/>
            <person name="Liu S."/>
            <person name="Zhang Z."/>
            <person name="Crasta O.R."/>
            <person name="Sobral B.W."/>
            <person name="Xu Y."/>
            <person name="Huang S."/>
            <person name="Fei Z."/>
        </authorList>
    </citation>
    <scope>NUCLEOTIDE SEQUENCE [LARGE SCALE GENOMIC DNA]</scope>
    <source>
        <strain evidence="2">cv. 9930</strain>
    </source>
</reference>
<reference evidence="1 2" key="2">
    <citation type="journal article" date="2009" name="PLoS ONE">
        <title>An integrated genetic and cytogenetic map of the cucumber genome.</title>
        <authorList>
            <person name="Ren Y."/>
            <person name="Zhang Z."/>
            <person name="Liu J."/>
            <person name="Staub J.E."/>
            <person name="Han Y."/>
            <person name="Cheng Z."/>
            <person name="Li X."/>
            <person name="Lu J."/>
            <person name="Miao H."/>
            <person name="Kang H."/>
            <person name="Xie B."/>
            <person name="Gu X."/>
            <person name="Wang X."/>
            <person name="Du Y."/>
            <person name="Jin W."/>
            <person name="Huang S."/>
        </authorList>
    </citation>
    <scope>NUCLEOTIDE SEQUENCE [LARGE SCALE GENOMIC DNA]</scope>
    <source>
        <strain evidence="2">cv. 9930</strain>
    </source>
</reference>
<sequence>MHDSCGRLPTRVFKCQRQPPNVSLTCIPRNPTPSSYRNSSVTDINPSAVVAGQRILFAEFLPFRLHAIHHRPNILFAQFRRVTPGGALVMIVGIATEKSLAPTRRQFPTFSHYSRKMISIKQ</sequence>
<reference evidence="1 2" key="4">
    <citation type="journal article" date="2011" name="BMC Genomics">
        <title>RNA-Seq improves annotation of protein-coding genes in the cucumber genome.</title>
        <authorList>
            <person name="Li Z."/>
            <person name="Zhang Z."/>
            <person name="Yan P."/>
            <person name="Huang S."/>
            <person name="Fei Z."/>
            <person name="Lin K."/>
        </authorList>
    </citation>
    <scope>NUCLEOTIDE SEQUENCE [LARGE SCALE GENOMIC DNA]</scope>
    <source>
        <strain evidence="2">cv. 9930</strain>
    </source>
</reference>
<dbReference type="Gramene" id="KGN49116">
    <property type="protein sequence ID" value="KGN49116"/>
    <property type="gene ID" value="Csa_6G514040"/>
</dbReference>
<proteinExistence type="predicted"/>
<protein>
    <submittedName>
        <fullName evidence="1">Uncharacterized protein</fullName>
    </submittedName>
</protein>
<keyword evidence="2" id="KW-1185">Reference proteome</keyword>
<reference evidence="1 2" key="1">
    <citation type="journal article" date="2009" name="Nat. Genet.">
        <title>The genome of the cucumber, Cucumis sativus L.</title>
        <authorList>
            <person name="Huang S."/>
            <person name="Li R."/>
            <person name="Zhang Z."/>
            <person name="Li L."/>
            <person name="Gu X."/>
            <person name="Fan W."/>
            <person name="Lucas W.J."/>
            <person name="Wang X."/>
            <person name="Xie B."/>
            <person name="Ni P."/>
            <person name="Ren Y."/>
            <person name="Zhu H."/>
            <person name="Li J."/>
            <person name="Lin K."/>
            <person name="Jin W."/>
            <person name="Fei Z."/>
            <person name="Li G."/>
            <person name="Staub J."/>
            <person name="Kilian A."/>
            <person name="van der Vossen E.A."/>
            <person name="Wu Y."/>
            <person name="Guo J."/>
            <person name="He J."/>
            <person name="Jia Z."/>
            <person name="Ren Y."/>
            <person name="Tian G."/>
            <person name="Lu Y."/>
            <person name="Ruan J."/>
            <person name="Qian W."/>
            <person name="Wang M."/>
            <person name="Huang Q."/>
            <person name="Li B."/>
            <person name="Xuan Z."/>
            <person name="Cao J."/>
            <person name="Asan"/>
            <person name="Wu Z."/>
            <person name="Zhang J."/>
            <person name="Cai Q."/>
            <person name="Bai Y."/>
            <person name="Zhao B."/>
            <person name="Han Y."/>
            <person name="Li Y."/>
            <person name="Li X."/>
            <person name="Wang S."/>
            <person name="Shi Q."/>
            <person name="Liu S."/>
            <person name="Cho W.K."/>
            <person name="Kim J.Y."/>
            <person name="Xu Y."/>
            <person name="Heller-Uszynska K."/>
            <person name="Miao H."/>
            <person name="Cheng Z."/>
            <person name="Zhang S."/>
            <person name="Wu J."/>
            <person name="Yang Y."/>
            <person name="Kang H."/>
            <person name="Li M."/>
            <person name="Liang H."/>
            <person name="Ren X."/>
            <person name="Shi Z."/>
            <person name="Wen M."/>
            <person name="Jian M."/>
            <person name="Yang H."/>
            <person name="Zhang G."/>
            <person name="Yang Z."/>
            <person name="Chen R."/>
            <person name="Liu S."/>
            <person name="Li J."/>
            <person name="Ma L."/>
            <person name="Liu H."/>
            <person name="Zhou Y."/>
            <person name="Zhao J."/>
            <person name="Fang X."/>
            <person name="Li G."/>
            <person name="Fang L."/>
            <person name="Li Y."/>
            <person name="Liu D."/>
            <person name="Zheng H."/>
            <person name="Zhang Y."/>
            <person name="Qin N."/>
            <person name="Li Z."/>
            <person name="Yang G."/>
            <person name="Yang S."/>
            <person name="Bolund L."/>
            <person name="Kristiansen K."/>
            <person name="Zheng H."/>
            <person name="Li S."/>
            <person name="Zhang X."/>
            <person name="Yang H."/>
            <person name="Wang J."/>
            <person name="Sun R."/>
            <person name="Zhang B."/>
            <person name="Jiang S."/>
            <person name="Wang J."/>
            <person name="Du Y."/>
            <person name="Li S."/>
        </authorList>
    </citation>
    <scope>NUCLEOTIDE SEQUENCE [LARGE SCALE GENOMIC DNA]</scope>
    <source>
        <strain evidence="2">cv. 9930</strain>
    </source>
</reference>
<dbReference type="AlphaFoldDB" id="A0A0A0KN14"/>
<evidence type="ECO:0000313" key="1">
    <source>
        <dbReference type="EMBL" id="KGN49116.1"/>
    </source>
</evidence>
<organism evidence="1 2">
    <name type="scientific">Cucumis sativus</name>
    <name type="common">Cucumber</name>
    <dbReference type="NCBI Taxonomy" id="3659"/>
    <lineage>
        <taxon>Eukaryota</taxon>
        <taxon>Viridiplantae</taxon>
        <taxon>Streptophyta</taxon>
        <taxon>Embryophyta</taxon>
        <taxon>Tracheophyta</taxon>
        <taxon>Spermatophyta</taxon>
        <taxon>Magnoliopsida</taxon>
        <taxon>eudicotyledons</taxon>
        <taxon>Gunneridae</taxon>
        <taxon>Pentapetalae</taxon>
        <taxon>rosids</taxon>
        <taxon>fabids</taxon>
        <taxon>Cucurbitales</taxon>
        <taxon>Cucurbitaceae</taxon>
        <taxon>Benincaseae</taxon>
        <taxon>Cucumis</taxon>
    </lineage>
</organism>
<evidence type="ECO:0000313" key="2">
    <source>
        <dbReference type="Proteomes" id="UP000029981"/>
    </source>
</evidence>
<dbReference type="EMBL" id="CM002927">
    <property type="protein sequence ID" value="KGN49116.1"/>
    <property type="molecule type" value="Genomic_DNA"/>
</dbReference>
<name>A0A0A0KN14_CUCSA</name>
<gene>
    <name evidence="1" type="ORF">Csa_6G514040</name>
</gene>
<dbReference type="Proteomes" id="UP000029981">
    <property type="component" value="Chromosome 6"/>
</dbReference>
<accession>A0A0A0KN14</accession>